<dbReference type="SUPFAM" id="SSF48452">
    <property type="entry name" value="TPR-like"/>
    <property type="match status" value="1"/>
</dbReference>
<accession>A0AAN7V8A3</accession>
<name>A0AAN7V8A3_9COLE</name>
<dbReference type="Proteomes" id="UP001329430">
    <property type="component" value="Chromosome 7"/>
</dbReference>
<evidence type="ECO:0000313" key="2">
    <source>
        <dbReference type="Proteomes" id="UP001329430"/>
    </source>
</evidence>
<gene>
    <name evidence="1" type="ORF">RI129_009328</name>
</gene>
<organism evidence="1 2">
    <name type="scientific">Pyrocoelia pectoralis</name>
    <dbReference type="NCBI Taxonomy" id="417401"/>
    <lineage>
        <taxon>Eukaryota</taxon>
        <taxon>Metazoa</taxon>
        <taxon>Ecdysozoa</taxon>
        <taxon>Arthropoda</taxon>
        <taxon>Hexapoda</taxon>
        <taxon>Insecta</taxon>
        <taxon>Pterygota</taxon>
        <taxon>Neoptera</taxon>
        <taxon>Endopterygota</taxon>
        <taxon>Coleoptera</taxon>
        <taxon>Polyphaga</taxon>
        <taxon>Elateriformia</taxon>
        <taxon>Elateroidea</taxon>
        <taxon>Lampyridae</taxon>
        <taxon>Lampyrinae</taxon>
        <taxon>Pyrocoelia</taxon>
    </lineage>
</organism>
<dbReference type="AlphaFoldDB" id="A0AAN7V8A3"/>
<dbReference type="PANTHER" id="PTHR31859:SF1">
    <property type="entry name" value="TETRATRICOPEPTIDE REPEAT PROTEIN 39C"/>
    <property type="match status" value="1"/>
</dbReference>
<evidence type="ECO:0000313" key="1">
    <source>
        <dbReference type="EMBL" id="KAK5640781.1"/>
    </source>
</evidence>
<dbReference type="Gene3D" id="1.25.40.10">
    <property type="entry name" value="Tetratricopeptide repeat domain"/>
    <property type="match status" value="1"/>
</dbReference>
<dbReference type="PANTHER" id="PTHR31859">
    <property type="entry name" value="TETRATRICOPEPTIDE REPEAT PROTEIN 39 FAMILY MEMBER"/>
    <property type="match status" value="1"/>
</dbReference>
<sequence length="669" mass="76412">MRRHYLRNTPDSIHLYAGYSFAIFMDAITTLEEDKLTAALDALKETERRCYSGNGWVKVMKSKVFGAETSLSDIEYLEHQIILADAQVCMATLIFLQQDVSGMFKGGWILRKSWKIYQHTYNTIRSLYEEIVGELPEAAKQNVIFPPIYEPNEEEDVENGEQWEYLCEDIPSHSNPSNGYIHSRPLSHSYTTDNNLCTYANHFSKSVNNNSKSSSRCNADHCLKNNYNDKNNKIPELIPLQNGYYTNLLRTNFLLKKSFTVGETLSKPISFNGFSYFTSLNFFSSEKQKPCNIDKETITRLMGAISFGYGLFHLGVSLLPPSLLRVISFLGFGGNRNLGISNLMYAREGCDMHAPLATLALLWYHTIVRPFYALDGSNVRAGVEAAVQLMDESHAEYKDSALFLFFLGRIHRLNSHIPEALGAFQTSVDNSIQREIKMLSLHEVGWCHLIQLDYESAERTFEKLRVSSRWSREFYAYLAIICAGAGNGIRNLNTLNQMKALHENSPKRNQLGLFLSKRFALCPTADGKKLNDTTFWALFVYDILYLWNTLPSCTSDNIRKIMSDCQNMTVEPMPGLAMLIQGTCFCIMKEYENGVRCFRKCLDIRKHLPNNVVDGHVSAFAQYELGHILMKKLGKKKEGKVLLADITRYKDYDFEQRLNVRVHSLVKLN</sequence>
<dbReference type="InterPro" id="IPR019412">
    <property type="entry name" value="IML2/TPR_39"/>
</dbReference>
<evidence type="ECO:0008006" key="3">
    <source>
        <dbReference type="Google" id="ProtNLM"/>
    </source>
</evidence>
<dbReference type="EMBL" id="JAVRBK010000007">
    <property type="protein sequence ID" value="KAK5640781.1"/>
    <property type="molecule type" value="Genomic_DNA"/>
</dbReference>
<dbReference type="Pfam" id="PF10300">
    <property type="entry name" value="Iml2-TPR_39"/>
    <property type="match status" value="1"/>
</dbReference>
<dbReference type="GO" id="GO:0060271">
    <property type="term" value="P:cilium assembly"/>
    <property type="evidence" value="ECO:0007669"/>
    <property type="project" value="TreeGrafter"/>
</dbReference>
<protein>
    <recommendedName>
        <fullName evidence="3">Tetratricopeptide repeat protein 39C</fullName>
    </recommendedName>
</protein>
<proteinExistence type="predicted"/>
<keyword evidence="2" id="KW-1185">Reference proteome</keyword>
<comment type="caution">
    <text evidence="1">The sequence shown here is derived from an EMBL/GenBank/DDBJ whole genome shotgun (WGS) entry which is preliminary data.</text>
</comment>
<dbReference type="InterPro" id="IPR011990">
    <property type="entry name" value="TPR-like_helical_dom_sf"/>
</dbReference>
<reference evidence="1 2" key="1">
    <citation type="journal article" date="2024" name="Insects">
        <title>An Improved Chromosome-Level Genome Assembly of the Firefly Pyrocoelia pectoralis.</title>
        <authorList>
            <person name="Fu X."/>
            <person name="Meyer-Rochow V.B."/>
            <person name="Ballantyne L."/>
            <person name="Zhu X."/>
        </authorList>
    </citation>
    <scope>NUCLEOTIDE SEQUENCE [LARGE SCALE GENOMIC DNA]</scope>
    <source>
        <strain evidence="1">XCY_ONT2</strain>
    </source>
</reference>